<reference evidence="3 4" key="1">
    <citation type="journal article" date="2018" name="Genome Announc.">
        <title>Fifty-Six Draft Genome Sequences of 10 Lactobacillus Species from 22 Commercial Dietary Supplements.</title>
        <authorList>
            <person name="Gangiredla J."/>
            <person name="Barnaba T.J."/>
            <person name="Mammel M.K."/>
            <person name="Lacher D.W."/>
            <person name="Elkins C.A."/>
            <person name="Lampel K.A."/>
            <person name="Whitehouse C.A."/>
            <person name="Tartera C."/>
        </authorList>
    </citation>
    <scope>NUCLEOTIDE SEQUENCE [LARGE SCALE GENOMIC DNA]</scope>
    <source>
        <strain evidence="3 4">DS11_12</strain>
    </source>
</reference>
<gene>
    <name evidence="3" type="ORF">DBP89_06550</name>
    <name evidence="2" type="ORF">GKC34_11170</name>
</gene>
<comment type="caution">
    <text evidence="2">The sequence shown here is derived from an EMBL/GenBank/DDBJ whole genome shotgun (WGS) entry which is preliminary data.</text>
</comment>
<feature type="transmembrane region" description="Helical" evidence="1">
    <location>
        <begin position="40"/>
        <end position="60"/>
    </location>
</feature>
<evidence type="ECO:0000313" key="3">
    <source>
        <dbReference type="EMBL" id="PTR95275.1"/>
    </source>
</evidence>
<keyword evidence="1" id="KW-0472">Membrane</keyword>
<accession>A0A6A8LQE8</accession>
<dbReference type="Proteomes" id="UP000437575">
    <property type="component" value="Unassembled WGS sequence"/>
</dbReference>
<dbReference type="AlphaFoldDB" id="A0A6A8LQE8"/>
<feature type="transmembrane region" description="Helical" evidence="1">
    <location>
        <begin position="89"/>
        <end position="109"/>
    </location>
</feature>
<evidence type="ECO:0000313" key="2">
    <source>
        <dbReference type="EMBL" id="MSE06315.1"/>
    </source>
</evidence>
<reference evidence="2 5" key="2">
    <citation type="submission" date="2019-11" db="EMBL/GenBank/DDBJ databases">
        <title>Draft Genome Sequence of Plant Growth-Promoting Rhizosphere-Associated Bacteria.</title>
        <authorList>
            <person name="Vasilyev I.Y."/>
            <person name="Radchenko V."/>
            <person name="Ilnitskaya E.V."/>
        </authorList>
    </citation>
    <scope>NUCLEOTIDE SEQUENCE [LARGE SCALE GENOMIC DNA]</scope>
    <source>
        <strain evidence="2 5">VRA_1sq_f</strain>
    </source>
</reference>
<evidence type="ECO:0000313" key="5">
    <source>
        <dbReference type="Proteomes" id="UP000437575"/>
    </source>
</evidence>
<protein>
    <submittedName>
        <fullName evidence="2">Uncharacterized protein</fullName>
    </submittedName>
</protein>
<sequence>MRNKRYRLPVGYLKKVEYLEKFSLKELELYQAYLKSVIEFGKAVVGSIIAAIIAIFVANYDKTIYPVLSDIIRVYISKKEITDTGLKIMLMRINFSVIIVISILLAIYISRLMNAYRENSIVEYVINSKQKDMEIMKYGNRIRHRKREKRG</sequence>
<dbReference type="EMBL" id="WKKZ01000789">
    <property type="protein sequence ID" value="MSE06315.1"/>
    <property type="molecule type" value="Genomic_DNA"/>
</dbReference>
<proteinExistence type="predicted"/>
<organism evidence="2 5">
    <name type="scientific">Ligilactobacillus salivarius</name>
    <dbReference type="NCBI Taxonomy" id="1624"/>
    <lineage>
        <taxon>Bacteria</taxon>
        <taxon>Bacillati</taxon>
        <taxon>Bacillota</taxon>
        <taxon>Bacilli</taxon>
        <taxon>Lactobacillales</taxon>
        <taxon>Lactobacillaceae</taxon>
        <taxon>Ligilactobacillus</taxon>
    </lineage>
</organism>
<evidence type="ECO:0000256" key="1">
    <source>
        <dbReference type="SAM" id="Phobius"/>
    </source>
</evidence>
<keyword evidence="1" id="KW-0812">Transmembrane</keyword>
<dbReference type="RefSeq" id="WP_003699060.1">
    <property type="nucleotide sequence ID" value="NZ_CBCRTQ010000024.1"/>
</dbReference>
<keyword evidence="1" id="KW-1133">Transmembrane helix</keyword>
<name>A0A6A8LQE8_9LACO</name>
<evidence type="ECO:0000313" key="4">
    <source>
        <dbReference type="Proteomes" id="UP000244552"/>
    </source>
</evidence>
<dbReference type="EMBL" id="QAGV01000007">
    <property type="protein sequence ID" value="PTR95275.1"/>
    <property type="molecule type" value="Genomic_DNA"/>
</dbReference>
<dbReference type="Proteomes" id="UP000244552">
    <property type="component" value="Unassembled WGS sequence"/>
</dbReference>